<reference evidence="7" key="1">
    <citation type="journal article" date="2024" name="IScience">
        <title>Strigolactones Initiate the Formation of Haustorium-like Structures in Castilleja.</title>
        <authorList>
            <person name="Buerger M."/>
            <person name="Peterson D."/>
            <person name="Chory J."/>
        </authorList>
    </citation>
    <scope>NUCLEOTIDE SEQUENCE [LARGE SCALE GENOMIC DNA]</scope>
</reference>
<gene>
    <name evidence="6" type="ORF">CASFOL_025322</name>
</gene>
<organism evidence="6 7">
    <name type="scientific">Castilleja foliolosa</name>
    <dbReference type="NCBI Taxonomy" id="1961234"/>
    <lineage>
        <taxon>Eukaryota</taxon>
        <taxon>Viridiplantae</taxon>
        <taxon>Streptophyta</taxon>
        <taxon>Embryophyta</taxon>
        <taxon>Tracheophyta</taxon>
        <taxon>Spermatophyta</taxon>
        <taxon>Magnoliopsida</taxon>
        <taxon>eudicotyledons</taxon>
        <taxon>Gunneridae</taxon>
        <taxon>Pentapetalae</taxon>
        <taxon>asterids</taxon>
        <taxon>lamiids</taxon>
        <taxon>Lamiales</taxon>
        <taxon>Orobanchaceae</taxon>
        <taxon>Pedicularideae</taxon>
        <taxon>Castillejinae</taxon>
        <taxon>Castilleja</taxon>
    </lineage>
</organism>
<keyword evidence="2 4" id="KW-0863">Zinc-finger</keyword>
<dbReference type="Proteomes" id="UP001632038">
    <property type="component" value="Unassembled WGS sequence"/>
</dbReference>
<dbReference type="PANTHER" id="PTHR42647:SF55">
    <property type="entry name" value="BOI-RELATED E3 UBIQUITIN-PROTEIN LIGASE 1"/>
    <property type="match status" value="1"/>
</dbReference>
<sequence>MAVEATHTNLNHFTPQIVQHRDLMNQQILFPDLPLSATLPAGNNPSYEAVPVCCDSLHSGLTYSTNNYTRPVASRKRPVDQLYPAAYNNISLFHQQQLDIDTIISQHTKKIKLELQEMQKHETKLLLAAIGQGAMSKLKEKEDQIQRIHKLNFVLQQKVKSIYAENQLWRDLAQTNEATANSLRVNLEQALSRVGNERRAEVEDDVESCCGSTEEDRDTSVCYSDRRCRVCGERESCVLMLPCRHLCLCDVCGSGSHKVQACPVCNSSMKATLHVNMSMP</sequence>
<evidence type="ECO:0000256" key="3">
    <source>
        <dbReference type="ARBA" id="ARBA00022833"/>
    </source>
</evidence>
<proteinExistence type="predicted"/>
<dbReference type="AlphaFoldDB" id="A0ABD3CQT0"/>
<feature type="domain" description="RING-type" evidence="5">
    <location>
        <begin position="228"/>
        <end position="266"/>
    </location>
</feature>
<dbReference type="EMBL" id="JAVIJP010000032">
    <property type="protein sequence ID" value="KAL3632338.1"/>
    <property type="molecule type" value="Genomic_DNA"/>
</dbReference>
<dbReference type="PROSITE" id="PS50089">
    <property type="entry name" value="ZF_RING_2"/>
    <property type="match status" value="1"/>
</dbReference>
<protein>
    <recommendedName>
        <fullName evidence="5">RING-type domain-containing protein</fullName>
    </recommendedName>
</protein>
<evidence type="ECO:0000313" key="6">
    <source>
        <dbReference type="EMBL" id="KAL3632338.1"/>
    </source>
</evidence>
<keyword evidence="3" id="KW-0862">Zinc</keyword>
<name>A0ABD3CQT0_9LAMI</name>
<keyword evidence="1" id="KW-0479">Metal-binding</keyword>
<dbReference type="InterPro" id="IPR013083">
    <property type="entry name" value="Znf_RING/FYVE/PHD"/>
</dbReference>
<dbReference type="PANTHER" id="PTHR42647">
    <property type="entry name" value="SBP (S-RIBONUCLEASE BINDING PROTEIN) FAMILY PROTEIN"/>
    <property type="match status" value="1"/>
</dbReference>
<evidence type="ECO:0000256" key="1">
    <source>
        <dbReference type="ARBA" id="ARBA00022723"/>
    </source>
</evidence>
<comment type="caution">
    <text evidence="6">The sequence shown here is derived from an EMBL/GenBank/DDBJ whole genome shotgun (WGS) entry which is preliminary data.</text>
</comment>
<accession>A0ABD3CQT0</accession>
<dbReference type="Gene3D" id="3.30.40.10">
    <property type="entry name" value="Zinc/RING finger domain, C3HC4 (zinc finger)"/>
    <property type="match status" value="1"/>
</dbReference>
<dbReference type="InterPro" id="IPR001841">
    <property type="entry name" value="Znf_RING"/>
</dbReference>
<dbReference type="CDD" id="cd16649">
    <property type="entry name" value="mRING-HC-C3HC5_CGRF1-like"/>
    <property type="match status" value="1"/>
</dbReference>
<dbReference type="GO" id="GO:0008270">
    <property type="term" value="F:zinc ion binding"/>
    <property type="evidence" value="ECO:0007669"/>
    <property type="project" value="UniProtKB-KW"/>
</dbReference>
<keyword evidence="7" id="KW-1185">Reference proteome</keyword>
<dbReference type="Pfam" id="PF13920">
    <property type="entry name" value="zf-C3HC4_3"/>
    <property type="match status" value="1"/>
</dbReference>
<evidence type="ECO:0000256" key="2">
    <source>
        <dbReference type="ARBA" id="ARBA00022771"/>
    </source>
</evidence>
<evidence type="ECO:0000313" key="7">
    <source>
        <dbReference type="Proteomes" id="UP001632038"/>
    </source>
</evidence>
<evidence type="ECO:0000256" key="4">
    <source>
        <dbReference type="PROSITE-ProRule" id="PRU00175"/>
    </source>
</evidence>
<evidence type="ECO:0000259" key="5">
    <source>
        <dbReference type="PROSITE" id="PS50089"/>
    </source>
</evidence>